<keyword evidence="3" id="KW-1185">Reference proteome</keyword>
<dbReference type="RefSeq" id="WP_087069782.1">
    <property type="nucleotide sequence ID" value="NZ_CAUPFC010000011.1"/>
</dbReference>
<dbReference type="GeneID" id="92813745"/>
<proteinExistence type="predicted"/>
<gene>
    <name evidence="1" type="ORF">R6G74_05355</name>
    <name evidence="2" type="ORF">R6P33_05060</name>
</gene>
<protein>
    <submittedName>
        <fullName evidence="1">Uncharacterized protein</fullName>
    </submittedName>
</protein>
<evidence type="ECO:0000313" key="4">
    <source>
        <dbReference type="Proteomes" id="UP001288320"/>
    </source>
</evidence>
<dbReference type="Proteomes" id="UP001284901">
    <property type="component" value="Unassembled WGS sequence"/>
</dbReference>
<organism evidence="1 4">
    <name type="scientific">Actinotignum timonense</name>
    <dbReference type="NCBI Taxonomy" id="1870995"/>
    <lineage>
        <taxon>Bacteria</taxon>
        <taxon>Bacillati</taxon>
        <taxon>Actinomycetota</taxon>
        <taxon>Actinomycetes</taxon>
        <taxon>Actinomycetales</taxon>
        <taxon>Actinomycetaceae</taxon>
        <taxon>Actinotignum</taxon>
    </lineage>
</organism>
<dbReference type="AlphaFoldDB" id="A0AAW9HIT8"/>
<accession>A0AAW9HIT8</accession>
<comment type="caution">
    <text evidence="1">The sequence shown here is derived from an EMBL/GenBank/DDBJ whole genome shotgun (WGS) entry which is preliminary data.</text>
</comment>
<evidence type="ECO:0000313" key="2">
    <source>
        <dbReference type="EMBL" id="MDY5146393.1"/>
    </source>
</evidence>
<name>A0AAW9HIT8_9ACTO</name>
<dbReference type="EMBL" id="JAWNFV010000009">
    <property type="protein sequence ID" value="MDY5140740.1"/>
    <property type="molecule type" value="Genomic_DNA"/>
</dbReference>
<sequence length="140" mass="15433">MVVLAVLVAWLGAIGAIYWNIVPGFYIDRTPTIPEDAHIVVNQATAGEKIFTVYRDEGDVCVAAYGKVFDIPYTECVPTAEQIEPSDITVQWLGFNGEEVDPASLEVAAVRFRIEAGGKIILEHTESYFEEAFHILGKIT</sequence>
<dbReference type="Proteomes" id="UP001288320">
    <property type="component" value="Unassembled WGS sequence"/>
</dbReference>
<evidence type="ECO:0000313" key="3">
    <source>
        <dbReference type="Proteomes" id="UP001284901"/>
    </source>
</evidence>
<reference evidence="1 3" key="1">
    <citation type="submission" date="2023-10" db="EMBL/GenBank/DDBJ databases">
        <title>Whole Genome based description of the genera Actinobaculum and Actinotignum reveals a complex phylogenetic relationship within the species included in the genus Actinotignum.</title>
        <authorList>
            <person name="Jensen C.S."/>
            <person name="Dargis R."/>
            <person name="Kemp M."/>
            <person name="Christensen J.J."/>
        </authorList>
    </citation>
    <scope>NUCLEOTIDE SEQUENCE</scope>
    <source>
        <strain evidence="2 3">SLA_B089</strain>
        <strain evidence="1">SLA_B245</strain>
    </source>
</reference>
<evidence type="ECO:0000313" key="1">
    <source>
        <dbReference type="EMBL" id="MDY5140740.1"/>
    </source>
</evidence>
<dbReference type="EMBL" id="JAWNFY010000011">
    <property type="protein sequence ID" value="MDY5146393.1"/>
    <property type="molecule type" value="Genomic_DNA"/>
</dbReference>